<gene>
    <name evidence="1" type="ORF">UFOVP739_22</name>
</gene>
<name>A0A6J7X2Z5_9CAUD</name>
<dbReference type="EMBL" id="LR798340">
    <property type="protein sequence ID" value="CAB5224871.1"/>
    <property type="molecule type" value="Genomic_DNA"/>
</dbReference>
<proteinExistence type="predicted"/>
<evidence type="ECO:0000313" key="1">
    <source>
        <dbReference type="EMBL" id="CAB5224871.1"/>
    </source>
</evidence>
<sequence>MAFNLDDYEPVAARHARWLADHPNGRTMTHMISAPGADICVIRAELWLEDVCVATGYAEEVRGAGNVNRTSHVENCETSAVGRALANAGYAGSDVNKRPSREEMSKVQRMSQGTDARMPSVQVTQLAGAASDKQIGFAKSLLKKAGHPYPQGFESMDKRDMTALIDALKAGTYEPPNNDDAEEPF</sequence>
<protein>
    <submittedName>
        <fullName evidence="1">Uncharacterized protein</fullName>
    </submittedName>
</protein>
<reference evidence="1" key="1">
    <citation type="submission" date="2020-05" db="EMBL/GenBank/DDBJ databases">
        <authorList>
            <person name="Chiriac C."/>
            <person name="Salcher M."/>
            <person name="Ghai R."/>
            <person name="Kavagutti S V."/>
        </authorList>
    </citation>
    <scope>NUCLEOTIDE SEQUENCE</scope>
</reference>
<organism evidence="1">
    <name type="scientific">uncultured Caudovirales phage</name>
    <dbReference type="NCBI Taxonomy" id="2100421"/>
    <lineage>
        <taxon>Viruses</taxon>
        <taxon>Duplodnaviria</taxon>
        <taxon>Heunggongvirae</taxon>
        <taxon>Uroviricota</taxon>
        <taxon>Caudoviricetes</taxon>
        <taxon>Peduoviridae</taxon>
        <taxon>Maltschvirus</taxon>
        <taxon>Maltschvirus maltsch</taxon>
    </lineage>
</organism>
<accession>A0A6J7X2Z5</accession>